<dbReference type="InterPro" id="IPR017144">
    <property type="entry name" value="Xaa-Arg_dipeptidase"/>
</dbReference>
<reference evidence="3 4" key="1">
    <citation type="submission" date="2020-08" db="EMBL/GenBank/DDBJ databases">
        <title>Sequencing the genomes of 1000 actinobacteria strains.</title>
        <authorList>
            <person name="Klenk H.-P."/>
        </authorList>
    </citation>
    <scope>NUCLEOTIDE SEQUENCE [LARGE SCALE GENOMIC DNA]</scope>
    <source>
        <strain evidence="3 4">DSM 105498</strain>
    </source>
</reference>
<dbReference type="InterPro" id="IPR017439">
    <property type="entry name" value="Amidohydrolase"/>
</dbReference>
<dbReference type="PIRSF" id="PIRSF037226">
    <property type="entry name" value="Amidohydrolase_ACY1L2_prd"/>
    <property type="match status" value="1"/>
</dbReference>
<comment type="similarity">
    <text evidence="1">Belongs to the peptidase M20A family.</text>
</comment>
<evidence type="ECO:0000313" key="3">
    <source>
        <dbReference type="EMBL" id="MBB3044694.1"/>
    </source>
</evidence>
<evidence type="ECO:0000256" key="1">
    <source>
        <dbReference type="PIRNR" id="PIRNR037226"/>
    </source>
</evidence>
<name>A0A7W4VZN8_9ACTN</name>
<comment type="caution">
    <text evidence="3">The sequence shown here is derived from an EMBL/GenBank/DDBJ whole genome shotgun (WGS) entry which is preliminary data.</text>
</comment>
<dbReference type="SUPFAM" id="SSF53187">
    <property type="entry name" value="Zn-dependent exopeptidases"/>
    <property type="match status" value="1"/>
</dbReference>
<sequence>MPTLKDRVAGAVAAEADSLVELSREIHRHPELAFEEVRAHGLLTDLLESAGFAVTRSAYGLDTAFRAEIDAGAGPTVAIICEYDALPEIGHACGHNLIAAAGAGAAIVAARSLAERHSGRIVVLGTPAEEGGGGKVYMLERGAFEGVDAAMMVHPAGRDLTEMNTIAIERTRVEYRGLAAHAAAAPQLGRNALDAAVLGYLNVAALRQHLARHERVHGVITRGGTRPNIVPEWTEAEWYMRSPTMDGLQSLVARVQSCLEAGAAAAGCNMSREPIGRVYYDMVTSEALLDLYVRSAAEIGRTVDVPEDGTTVVGSTDMGNVSHAVPSIHPLIKAAPAEVSLHTRSFADYAGGPDGDRAVLDGAATLALTAIRVLENGPLLLTSGRAEERA</sequence>
<feature type="domain" description="Peptidase M20 dimerisation" evidence="2">
    <location>
        <begin position="172"/>
        <end position="263"/>
    </location>
</feature>
<dbReference type="FunFam" id="3.30.70.360:FF:000004">
    <property type="entry name" value="Peptidase M20 domain-containing protein 2"/>
    <property type="match status" value="1"/>
</dbReference>
<protein>
    <recommendedName>
        <fullName evidence="1">Peptidase M20 domain-containing protein 2</fullName>
    </recommendedName>
</protein>
<dbReference type="GO" id="GO:0016805">
    <property type="term" value="F:dipeptidase activity"/>
    <property type="evidence" value="ECO:0007669"/>
    <property type="project" value="InterPro"/>
</dbReference>
<dbReference type="InterPro" id="IPR002933">
    <property type="entry name" value="Peptidase_M20"/>
</dbReference>
<gene>
    <name evidence="3" type="ORF">FHU40_004531</name>
</gene>
<keyword evidence="4" id="KW-1185">Reference proteome</keyword>
<dbReference type="Pfam" id="PF07687">
    <property type="entry name" value="M20_dimer"/>
    <property type="match status" value="1"/>
</dbReference>
<organism evidence="3 4">
    <name type="scientific">Nocardioides soli</name>
    <dbReference type="NCBI Taxonomy" id="1036020"/>
    <lineage>
        <taxon>Bacteria</taxon>
        <taxon>Bacillati</taxon>
        <taxon>Actinomycetota</taxon>
        <taxon>Actinomycetes</taxon>
        <taxon>Propionibacteriales</taxon>
        <taxon>Nocardioidaceae</taxon>
        <taxon>Nocardioides</taxon>
    </lineage>
</organism>
<proteinExistence type="inferred from homology"/>
<dbReference type="Pfam" id="PF01546">
    <property type="entry name" value="Peptidase_M20"/>
    <property type="match status" value="1"/>
</dbReference>
<dbReference type="SUPFAM" id="SSF55031">
    <property type="entry name" value="Bacterial exopeptidase dimerisation domain"/>
    <property type="match status" value="1"/>
</dbReference>
<dbReference type="Proteomes" id="UP000589626">
    <property type="component" value="Unassembled WGS sequence"/>
</dbReference>
<keyword evidence="3" id="KW-0378">Hydrolase</keyword>
<dbReference type="CDD" id="cd05672">
    <property type="entry name" value="M20_ACY1L2-like"/>
    <property type="match status" value="1"/>
</dbReference>
<dbReference type="AlphaFoldDB" id="A0A7W4VZN8"/>
<dbReference type="InterPro" id="IPR052030">
    <property type="entry name" value="Peptidase_M20/M20A_hydrolases"/>
</dbReference>
<dbReference type="PANTHER" id="PTHR30575:SF0">
    <property type="entry name" value="XAA-ARG DIPEPTIDASE"/>
    <property type="match status" value="1"/>
</dbReference>
<dbReference type="PANTHER" id="PTHR30575">
    <property type="entry name" value="PEPTIDASE M20"/>
    <property type="match status" value="1"/>
</dbReference>
<dbReference type="Gene3D" id="3.40.630.10">
    <property type="entry name" value="Zn peptidases"/>
    <property type="match status" value="1"/>
</dbReference>
<dbReference type="InterPro" id="IPR036264">
    <property type="entry name" value="Bact_exopeptidase_dim_dom"/>
</dbReference>
<dbReference type="NCBIfam" id="TIGR01891">
    <property type="entry name" value="amidohydrolases"/>
    <property type="match status" value="1"/>
</dbReference>
<dbReference type="RefSeq" id="WP_183594640.1">
    <property type="nucleotide sequence ID" value="NZ_JACHWR010000003.1"/>
</dbReference>
<evidence type="ECO:0000259" key="2">
    <source>
        <dbReference type="Pfam" id="PF07687"/>
    </source>
</evidence>
<dbReference type="InterPro" id="IPR011650">
    <property type="entry name" value="Peptidase_M20_dimer"/>
</dbReference>
<dbReference type="EMBL" id="JACHWR010000003">
    <property type="protein sequence ID" value="MBB3044694.1"/>
    <property type="molecule type" value="Genomic_DNA"/>
</dbReference>
<accession>A0A7W4VZN8</accession>
<evidence type="ECO:0000313" key="4">
    <source>
        <dbReference type="Proteomes" id="UP000589626"/>
    </source>
</evidence>
<dbReference type="Gene3D" id="3.30.70.360">
    <property type="match status" value="1"/>
</dbReference>